<name>A0A2J9KQ56_9ACTO</name>
<dbReference type="GeneID" id="61167545"/>
<evidence type="ECO:0000259" key="2">
    <source>
        <dbReference type="PROSITE" id="PS50975"/>
    </source>
</evidence>
<dbReference type="Gene3D" id="3.30.470.20">
    <property type="entry name" value="ATP-grasp fold, B domain"/>
    <property type="match status" value="1"/>
</dbReference>
<keyword evidence="1" id="KW-0547">Nucleotide-binding</keyword>
<feature type="domain" description="ATP-grasp" evidence="2">
    <location>
        <begin position="128"/>
        <end position="328"/>
    </location>
</feature>
<evidence type="ECO:0000313" key="4">
    <source>
        <dbReference type="EMBL" id="STO15646.1"/>
    </source>
</evidence>
<reference evidence="3 6" key="2">
    <citation type="submission" date="2020-04" db="EMBL/GenBank/DDBJ databases">
        <title>Antimicrobial susceptibility and clonality of vaginal-derived multi-drug resistant Mobiluncus isolates in China.</title>
        <authorList>
            <person name="Zhang X."/>
        </authorList>
    </citation>
    <scope>NUCLEOTIDE SEQUENCE [LARGE SCALE GENOMIC DNA]</scope>
    <source>
        <strain evidence="3 6">7</strain>
    </source>
</reference>
<dbReference type="GO" id="GO:0016874">
    <property type="term" value="F:ligase activity"/>
    <property type="evidence" value="ECO:0007669"/>
    <property type="project" value="UniProtKB-KW"/>
</dbReference>
<keyword evidence="3" id="KW-0436">Ligase</keyword>
<accession>A0A2J9KQ56</accession>
<evidence type="ECO:0000313" key="5">
    <source>
        <dbReference type="Proteomes" id="UP000255284"/>
    </source>
</evidence>
<dbReference type="RefSeq" id="WP_004012784.1">
    <property type="nucleotide sequence ID" value="NZ_CAMPUA010000012.1"/>
</dbReference>
<keyword evidence="1" id="KW-0067">ATP-binding</keyword>
<organism evidence="4 5">
    <name type="scientific">Mobiluncus mulieris</name>
    <dbReference type="NCBI Taxonomy" id="2052"/>
    <lineage>
        <taxon>Bacteria</taxon>
        <taxon>Bacillati</taxon>
        <taxon>Actinomycetota</taxon>
        <taxon>Actinomycetes</taxon>
        <taxon>Actinomycetales</taxon>
        <taxon>Actinomycetaceae</taxon>
        <taxon>Mobiluncus</taxon>
    </lineage>
</organism>
<proteinExistence type="predicted"/>
<comment type="caution">
    <text evidence="4">The sequence shown here is derived from an EMBL/GenBank/DDBJ whole genome shotgun (WGS) entry which is preliminary data.</text>
</comment>
<dbReference type="PROSITE" id="PS50975">
    <property type="entry name" value="ATP_GRASP"/>
    <property type="match status" value="1"/>
</dbReference>
<dbReference type="OrthoDB" id="5420347at2"/>
<sequence>MTSVGKALDFLPLILGTDNNAYGVARAIYENYGIKSVCLGKRGLGYTSDSKILTRVLNLRMGEDKVLLDTLEQLSVRYPEVKKIIIPCGDSYAQQVSRNKQLLESRGFLFSAVDAGLQKRLENKLDFYSVCEQYGLAYPKTFVITEKMVSAGDVQLPFDFPVALKANDSIAYLGLNFAGKRKAYRIENSGELNDALHRIYAAGYTGKMVAQDFIPGDCAQMAVLNAYVSRSGQVRMMCFGQCVLDAVLPAEIGNYHALYTTDGSEVYPVFQRFLEEIGYTGFANFDLKRDPRDGVYKVFEINLRQGRSSFHMDLGGCNFITYLIDDLLGLDDGSKPAHLHTETGKMWLYVSPFLVKRYAPPAIRQQALEVLRRGYGFTQWYEKDRTWLRWLRYHRERLSSLKSYWHYARRPGRA</sequence>
<dbReference type="AlphaFoldDB" id="A0A2J9KQ56"/>
<dbReference type="EMBL" id="UGGQ01000006">
    <property type="protein sequence ID" value="STO15646.1"/>
    <property type="molecule type" value="Genomic_DNA"/>
</dbReference>
<dbReference type="Proteomes" id="UP000255284">
    <property type="component" value="Unassembled WGS sequence"/>
</dbReference>
<reference evidence="4 5" key="1">
    <citation type="submission" date="2018-06" db="EMBL/GenBank/DDBJ databases">
        <authorList>
            <consortium name="Pathogen Informatics"/>
            <person name="Doyle S."/>
        </authorList>
    </citation>
    <scope>NUCLEOTIDE SEQUENCE [LARGE SCALE GENOMIC DNA]</scope>
    <source>
        <strain evidence="4 5">NCTC11819</strain>
    </source>
</reference>
<protein>
    <submittedName>
        <fullName evidence="4">Carbamoyl phosphate synthase-like protein</fullName>
    </submittedName>
    <submittedName>
        <fullName evidence="3">Carboxylate--amine ligase</fullName>
    </submittedName>
</protein>
<gene>
    <name evidence="3" type="ORF">HHJ74_09450</name>
    <name evidence="4" type="ORF">NCTC11819_00187</name>
</gene>
<dbReference type="SUPFAM" id="SSF56059">
    <property type="entry name" value="Glutathione synthetase ATP-binding domain-like"/>
    <property type="match status" value="1"/>
</dbReference>
<dbReference type="GO" id="GO:0005524">
    <property type="term" value="F:ATP binding"/>
    <property type="evidence" value="ECO:0007669"/>
    <property type="project" value="UniProtKB-UniRule"/>
</dbReference>
<dbReference type="InterPro" id="IPR011761">
    <property type="entry name" value="ATP-grasp"/>
</dbReference>
<dbReference type="Proteomes" id="UP000582487">
    <property type="component" value="Unassembled WGS sequence"/>
</dbReference>
<dbReference type="EMBL" id="JABCUV010000012">
    <property type="protein sequence ID" value="NMW93902.1"/>
    <property type="molecule type" value="Genomic_DNA"/>
</dbReference>
<dbReference type="GO" id="GO:0046872">
    <property type="term" value="F:metal ion binding"/>
    <property type="evidence" value="ECO:0007669"/>
    <property type="project" value="InterPro"/>
</dbReference>
<evidence type="ECO:0000256" key="1">
    <source>
        <dbReference type="PROSITE-ProRule" id="PRU00409"/>
    </source>
</evidence>
<evidence type="ECO:0000313" key="3">
    <source>
        <dbReference type="EMBL" id="NMW93902.1"/>
    </source>
</evidence>
<evidence type="ECO:0000313" key="6">
    <source>
        <dbReference type="Proteomes" id="UP000582487"/>
    </source>
</evidence>